<protein>
    <submittedName>
        <fullName evidence="1">Uncharacterized protein</fullName>
    </submittedName>
</protein>
<evidence type="ECO:0000313" key="1">
    <source>
        <dbReference type="EMBL" id="EJK70263.1"/>
    </source>
</evidence>
<organism evidence="1 2">
    <name type="scientific">Thalassiosira oceanica</name>
    <name type="common">Marine diatom</name>
    <dbReference type="NCBI Taxonomy" id="159749"/>
    <lineage>
        <taxon>Eukaryota</taxon>
        <taxon>Sar</taxon>
        <taxon>Stramenopiles</taxon>
        <taxon>Ochrophyta</taxon>
        <taxon>Bacillariophyta</taxon>
        <taxon>Coscinodiscophyceae</taxon>
        <taxon>Thalassiosirophycidae</taxon>
        <taxon>Thalassiosirales</taxon>
        <taxon>Thalassiosiraceae</taxon>
        <taxon>Thalassiosira</taxon>
    </lineage>
</organism>
<evidence type="ECO:0000313" key="2">
    <source>
        <dbReference type="Proteomes" id="UP000266841"/>
    </source>
</evidence>
<name>K0SV61_THAOC</name>
<dbReference type="AlphaFoldDB" id="K0SV61"/>
<comment type="caution">
    <text evidence="1">The sequence shown here is derived from an EMBL/GenBank/DDBJ whole genome shotgun (WGS) entry which is preliminary data.</text>
</comment>
<dbReference type="Proteomes" id="UP000266841">
    <property type="component" value="Unassembled WGS sequence"/>
</dbReference>
<gene>
    <name evidence="1" type="ORF">THAOC_08391</name>
</gene>
<dbReference type="EMBL" id="AGNL01008810">
    <property type="protein sequence ID" value="EJK70263.1"/>
    <property type="molecule type" value="Genomic_DNA"/>
</dbReference>
<sequence>MQLALVKLSWNPVAFCYDTLFRAAHALPTPPAASSAAAGTPLGALGAAWLVLLGRGPGNDGNRDLDVLVPLDFYKSKKM</sequence>
<keyword evidence="2" id="KW-1185">Reference proteome</keyword>
<proteinExistence type="predicted"/>
<reference evidence="1 2" key="1">
    <citation type="journal article" date="2012" name="Genome Biol.">
        <title>Genome and low-iron response of an oceanic diatom adapted to chronic iron limitation.</title>
        <authorList>
            <person name="Lommer M."/>
            <person name="Specht M."/>
            <person name="Roy A.S."/>
            <person name="Kraemer L."/>
            <person name="Andreson R."/>
            <person name="Gutowska M.A."/>
            <person name="Wolf J."/>
            <person name="Bergner S.V."/>
            <person name="Schilhabel M.B."/>
            <person name="Klostermeier U.C."/>
            <person name="Beiko R.G."/>
            <person name="Rosenstiel P."/>
            <person name="Hippler M."/>
            <person name="Laroche J."/>
        </authorList>
    </citation>
    <scope>NUCLEOTIDE SEQUENCE [LARGE SCALE GENOMIC DNA]</scope>
    <source>
        <strain evidence="1 2">CCMP1005</strain>
    </source>
</reference>
<accession>K0SV61</accession>